<keyword evidence="3" id="KW-1185">Reference proteome</keyword>
<dbReference type="SUPFAM" id="SSF58113">
    <property type="entry name" value="Apolipoprotein A-I"/>
    <property type="match status" value="1"/>
</dbReference>
<dbReference type="Gene3D" id="3.40.50.150">
    <property type="entry name" value="Vaccinia Virus protein VP39"/>
    <property type="match status" value="1"/>
</dbReference>
<dbReference type="Pfam" id="PF13578">
    <property type="entry name" value="Methyltransf_24"/>
    <property type="match status" value="1"/>
</dbReference>
<keyword evidence="1" id="KW-0472">Membrane</keyword>
<evidence type="ECO:0008006" key="4">
    <source>
        <dbReference type="Google" id="ProtNLM"/>
    </source>
</evidence>
<gene>
    <name evidence="2" type="ORF">GCM10025790_00020</name>
</gene>
<feature type="transmembrane region" description="Helical" evidence="1">
    <location>
        <begin position="12"/>
        <end position="28"/>
    </location>
</feature>
<keyword evidence="1" id="KW-1133">Transmembrane helix</keyword>
<dbReference type="SUPFAM" id="SSF53335">
    <property type="entry name" value="S-adenosyl-L-methionine-dependent methyltransferases"/>
    <property type="match status" value="1"/>
</dbReference>
<evidence type="ECO:0000313" key="2">
    <source>
        <dbReference type="EMBL" id="GAA4910131.1"/>
    </source>
</evidence>
<reference evidence="3" key="1">
    <citation type="journal article" date="2019" name="Int. J. Syst. Evol. Microbiol.">
        <title>The Global Catalogue of Microorganisms (GCM) 10K type strain sequencing project: providing services to taxonomists for standard genome sequencing and annotation.</title>
        <authorList>
            <consortium name="The Broad Institute Genomics Platform"/>
            <consortium name="The Broad Institute Genome Sequencing Center for Infectious Disease"/>
            <person name="Wu L."/>
            <person name="Ma J."/>
        </authorList>
    </citation>
    <scope>NUCLEOTIDE SEQUENCE [LARGE SCALE GENOMIC DNA]</scope>
    <source>
        <strain evidence="3">JCM 19129</strain>
    </source>
</reference>
<name>A0ABP9FNC8_9MICC</name>
<accession>A0ABP9FNC8</accession>
<dbReference type="Proteomes" id="UP001500368">
    <property type="component" value="Unassembled WGS sequence"/>
</dbReference>
<keyword evidence="1" id="KW-0812">Transmembrane</keyword>
<dbReference type="InterPro" id="IPR029063">
    <property type="entry name" value="SAM-dependent_MTases_sf"/>
</dbReference>
<feature type="transmembrane region" description="Helical" evidence="1">
    <location>
        <begin position="34"/>
        <end position="55"/>
    </location>
</feature>
<evidence type="ECO:0000256" key="1">
    <source>
        <dbReference type="SAM" id="Phobius"/>
    </source>
</evidence>
<sequence length="498" mass="55706">MKALSPIQRLNAGVLLLGLLVGSALILLEAWQWAALAGLLLIALVGWTTVMTTVVTNRAAKRSLDSKRAAQRTEQLARQLSDHAADSSQDISSELRDSVQRLSSQLLPVLKSTHEHSKDSAEYSRKALTRLRNDLPEISGAIRELDHQFVDFKEQLTQSQKRLMNRVRADVSPVAPALESMEARVEKSERRLLGAYEGERLAQHDRWEGLQGHLHALADTLRVHGASVHDIAAQVTNLGEKSHELEKKLQCFLKQDAVQEDENHTLIANFESALARSRDRLMSRVQVAVREETRQVESLMQLLPQIQPRAILPPSGRWAMDARALLHLSDLVRNRQPKNIVELGGGTSTVWLGYLCESYGGKVVSIDHDEHFAEITRSSVHRHGLHSTAEVRTAPLEEIQVNKQVYRWYQTTALEDLKDIDLLVVDGPPASSGKDARLPAVPHLISKLSPRCLIVLDDAEREDEREVLDAWAKDLPDLERIDYGVSRLGVLAREVHNG</sequence>
<dbReference type="EMBL" id="BAABLW010000001">
    <property type="protein sequence ID" value="GAA4910131.1"/>
    <property type="molecule type" value="Genomic_DNA"/>
</dbReference>
<dbReference type="RefSeq" id="WP_345476101.1">
    <property type="nucleotide sequence ID" value="NZ_BAABLW010000001.1"/>
</dbReference>
<comment type="caution">
    <text evidence="2">The sequence shown here is derived from an EMBL/GenBank/DDBJ whole genome shotgun (WGS) entry which is preliminary data.</text>
</comment>
<organism evidence="2 3">
    <name type="scientific">Nesterenkonia rhizosphaerae</name>
    <dbReference type="NCBI Taxonomy" id="1348272"/>
    <lineage>
        <taxon>Bacteria</taxon>
        <taxon>Bacillati</taxon>
        <taxon>Actinomycetota</taxon>
        <taxon>Actinomycetes</taxon>
        <taxon>Micrococcales</taxon>
        <taxon>Micrococcaceae</taxon>
        <taxon>Nesterenkonia</taxon>
    </lineage>
</organism>
<protein>
    <recommendedName>
        <fullName evidence="4">Class I SAM-dependent methyltransferase</fullName>
    </recommendedName>
</protein>
<evidence type="ECO:0000313" key="3">
    <source>
        <dbReference type="Proteomes" id="UP001500368"/>
    </source>
</evidence>
<proteinExistence type="predicted"/>